<name>A0ABQ9DZX5_TEGGR</name>
<keyword evidence="3" id="KW-0479">Metal-binding</keyword>
<keyword evidence="5" id="KW-0408">Iron</keyword>
<protein>
    <recommendedName>
        <fullName evidence="9">Cytochrome P450</fullName>
    </recommendedName>
</protein>
<comment type="similarity">
    <text evidence="1">Belongs to the cytochrome P450 family.</text>
</comment>
<accession>A0ABQ9DZX5</accession>
<dbReference type="Pfam" id="PF00067">
    <property type="entry name" value="p450"/>
    <property type="match status" value="1"/>
</dbReference>
<dbReference type="EMBL" id="JARBDR010000921">
    <property type="protein sequence ID" value="KAJ8298758.1"/>
    <property type="molecule type" value="Genomic_DNA"/>
</dbReference>
<dbReference type="SUPFAM" id="SSF48264">
    <property type="entry name" value="Cytochrome P450"/>
    <property type="match status" value="1"/>
</dbReference>
<gene>
    <name evidence="7" type="ORF">KUTeg_022818</name>
</gene>
<dbReference type="InterPro" id="IPR036396">
    <property type="entry name" value="Cyt_P450_sf"/>
</dbReference>
<evidence type="ECO:0000256" key="6">
    <source>
        <dbReference type="ARBA" id="ARBA00023033"/>
    </source>
</evidence>
<dbReference type="InterPro" id="IPR001128">
    <property type="entry name" value="Cyt_P450"/>
</dbReference>
<dbReference type="Proteomes" id="UP001217089">
    <property type="component" value="Unassembled WGS sequence"/>
</dbReference>
<sequence length="194" mass="22017">MDWIISFAILAVLLLFSCILFRKKRTKPPGPYGYPIVGSTFSVDATKIHLSLTDLAEKYGDVFEINLFGRTVVVLNSLKAIREAFVNEPNGTIFSDRVKSPLTYEMYHGLADIVFASYSKVWVKRRKLGYKLIKAYGEGMKNIETNISEQVKQTVGDIKDKHGELFDPEDIIDRQQPSNVLYSSLPFVVKCKNK</sequence>
<evidence type="ECO:0000256" key="5">
    <source>
        <dbReference type="ARBA" id="ARBA00023004"/>
    </source>
</evidence>
<evidence type="ECO:0000313" key="8">
    <source>
        <dbReference type="Proteomes" id="UP001217089"/>
    </source>
</evidence>
<keyword evidence="2" id="KW-0349">Heme</keyword>
<evidence type="ECO:0000256" key="3">
    <source>
        <dbReference type="ARBA" id="ARBA00022723"/>
    </source>
</evidence>
<dbReference type="PANTHER" id="PTHR24289:SF1">
    <property type="entry name" value="STEROID 17-ALPHA-HYDROXYLASE_17,20 LYASE"/>
    <property type="match status" value="1"/>
</dbReference>
<evidence type="ECO:0000256" key="2">
    <source>
        <dbReference type="ARBA" id="ARBA00022617"/>
    </source>
</evidence>
<reference evidence="7 8" key="1">
    <citation type="submission" date="2022-12" db="EMBL/GenBank/DDBJ databases">
        <title>Chromosome-level genome of Tegillarca granosa.</title>
        <authorList>
            <person name="Kim J."/>
        </authorList>
    </citation>
    <scope>NUCLEOTIDE SEQUENCE [LARGE SCALE GENOMIC DNA]</scope>
    <source>
        <strain evidence="7">Teg-2019</strain>
        <tissue evidence="7">Adductor muscle</tissue>
    </source>
</reference>
<dbReference type="Gene3D" id="1.10.630.10">
    <property type="entry name" value="Cytochrome P450"/>
    <property type="match status" value="1"/>
</dbReference>
<keyword evidence="4" id="KW-0560">Oxidoreductase</keyword>
<comment type="caution">
    <text evidence="7">The sequence shown here is derived from an EMBL/GenBank/DDBJ whole genome shotgun (WGS) entry which is preliminary data.</text>
</comment>
<evidence type="ECO:0008006" key="9">
    <source>
        <dbReference type="Google" id="ProtNLM"/>
    </source>
</evidence>
<keyword evidence="8" id="KW-1185">Reference proteome</keyword>
<proteinExistence type="inferred from homology"/>
<evidence type="ECO:0000313" key="7">
    <source>
        <dbReference type="EMBL" id="KAJ8298758.1"/>
    </source>
</evidence>
<keyword evidence="6" id="KW-0503">Monooxygenase</keyword>
<evidence type="ECO:0000256" key="4">
    <source>
        <dbReference type="ARBA" id="ARBA00023002"/>
    </source>
</evidence>
<organism evidence="7 8">
    <name type="scientific">Tegillarca granosa</name>
    <name type="common">Malaysian cockle</name>
    <name type="synonym">Anadara granosa</name>
    <dbReference type="NCBI Taxonomy" id="220873"/>
    <lineage>
        <taxon>Eukaryota</taxon>
        <taxon>Metazoa</taxon>
        <taxon>Spiralia</taxon>
        <taxon>Lophotrochozoa</taxon>
        <taxon>Mollusca</taxon>
        <taxon>Bivalvia</taxon>
        <taxon>Autobranchia</taxon>
        <taxon>Pteriomorphia</taxon>
        <taxon>Arcoida</taxon>
        <taxon>Arcoidea</taxon>
        <taxon>Arcidae</taxon>
        <taxon>Tegillarca</taxon>
    </lineage>
</organism>
<evidence type="ECO:0000256" key="1">
    <source>
        <dbReference type="ARBA" id="ARBA00010617"/>
    </source>
</evidence>
<dbReference type="PANTHER" id="PTHR24289">
    <property type="entry name" value="STEROID 17-ALPHA-HYDROXYLASE/17,20 LYASE"/>
    <property type="match status" value="1"/>
</dbReference>